<evidence type="ECO:0000256" key="3">
    <source>
        <dbReference type="ARBA" id="ARBA00022723"/>
    </source>
</evidence>
<keyword evidence="7" id="KW-1185">Reference proteome</keyword>
<proteinExistence type="inferred from homology"/>
<dbReference type="InterPro" id="IPR006128">
    <property type="entry name" value="Lipoprotein_PsaA-like"/>
</dbReference>
<dbReference type="SUPFAM" id="SSF53807">
    <property type="entry name" value="Helical backbone' metal receptor"/>
    <property type="match status" value="1"/>
</dbReference>
<dbReference type="InterPro" id="IPR050492">
    <property type="entry name" value="Bact_metal-bind_prot9"/>
</dbReference>
<evidence type="ECO:0000256" key="2">
    <source>
        <dbReference type="ARBA" id="ARBA00022448"/>
    </source>
</evidence>
<dbReference type="InterPro" id="IPR006127">
    <property type="entry name" value="ZnuA-like"/>
</dbReference>
<comment type="subcellular location">
    <subcellularLocation>
        <location evidence="1">Cell envelope</location>
    </subcellularLocation>
</comment>
<evidence type="ECO:0000313" key="7">
    <source>
        <dbReference type="Proteomes" id="UP000199013"/>
    </source>
</evidence>
<keyword evidence="2 5" id="KW-0813">Transport</keyword>
<dbReference type="Gene3D" id="3.40.50.1980">
    <property type="entry name" value="Nitrogenase molybdenum iron protein domain"/>
    <property type="match status" value="2"/>
</dbReference>
<dbReference type="GO" id="GO:0007155">
    <property type="term" value="P:cell adhesion"/>
    <property type="evidence" value="ECO:0007669"/>
    <property type="project" value="InterPro"/>
</dbReference>
<reference evidence="7" key="1">
    <citation type="submission" date="2016-02" db="EMBL/GenBank/DDBJ databases">
        <authorList>
            <person name="Wibberg D."/>
        </authorList>
    </citation>
    <scope>NUCLEOTIDE SEQUENCE [LARGE SCALE GENOMIC DNA]</scope>
</reference>
<dbReference type="Proteomes" id="UP000199013">
    <property type="component" value="Unassembled WGS sequence"/>
</dbReference>
<dbReference type="GO" id="GO:0030313">
    <property type="term" value="C:cell envelope"/>
    <property type="evidence" value="ECO:0007669"/>
    <property type="project" value="UniProtKB-SubCell"/>
</dbReference>
<dbReference type="Pfam" id="PF01297">
    <property type="entry name" value="ZnuA"/>
    <property type="match status" value="1"/>
</dbReference>
<evidence type="ECO:0000313" key="6">
    <source>
        <dbReference type="EMBL" id="SBW28873.1"/>
    </source>
</evidence>
<dbReference type="AlphaFoldDB" id="A0A1C3PG94"/>
<dbReference type="PANTHER" id="PTHR42953:SF1">
    <property type="entry name" value="METAL-BINDING PROTEIN HI_0362-RELATED"/>
    <property type="match status" value="1"/>
</dbReference>
<evidence type="ECO:0000256" key="1">
    <source>
        <dbReference type="ARBA" id="ARBA00004196"/>
    </source>
</evidence>
<evidence type="ECO:0000256" key="4">
    <source>
        <dbReference type="ARBA" id="ARBA00022729"/>
    </source>
</evidence>
<protein>
    <submittedName>
        <fullName evidence="6">Metal ion ABC transporter periplasmic protein</fullName>
    </submittedName>
</protein>
<dbReference type="PANTHER" id="PTHR42953">
    <property type="entry name" value="HIGH-AFFINITY ZINC UPTAKE SYSTEM PROTEIN ZNUA-RELATED"/>
    <property type="match status" value="1"/>
</dbReference>
<accession>A0A1C3PG94</accession>
<dbReference type="PRINTS" id="PR00690">
    <property type="entry name" value="ADHESNFAMILY"/>
</dbReference>
<dbReference type="EMBL" id="FLUV01002514">
    <property type="protein sequence ID" value="SBW28873.1"/>
    <property type="molecule type" value="Genomic_DNA"/>
</dbReference>
<keyword evidence="4" id="KW-0732">Signal</keyword>
<gene>
    <name evidence="6" type="ORF">FDG2_6114</name>
</gene>
<dbReference type="GO" id="GO:0030001">
    <property type="term" value="P:metal ion transport"/>
    <property type="evidence" value="ECO:0007669"/>
    <property type="project" value="InterPro"/>
</dbReference>
<sequence length="192" mass="20858">MKIRSGNGDEEEKEGDPHIWHNPLNVKIMIVSIEKAFTAEDPAGAVAYKANRTAYDGRIDALDADIARQISSLAPADRKLVTNHDAFGYYVDRYQLTFVGSIIPSFDTSAELSGRDVKDLVEKIRSIGVKAIFSESSLPPNTAETIGREAGVKVVAGEDSLYGDTLGPQGSDGATYLQMEEHNTRTIVDALK</sequence>
<dbReference type="GO" id="GO:0046872">
    <property type="term" value="F:metal ion binding"/>
    <property type="evidence" value="ECO:0007669"/>
    <property type="project" value="UniProtKB-KW"/>
</dbReference>
<name>A0A1C3PG94_9ACTN</name>
<comment type="similarity">
    <text evidence="5">Belongs to the bacterial solute-binding protein 9 family.</text>
</comment>
<keyword evidence="3" id="KW-0479">Metal-binding</keyword>
<organism evidence="6 7">
    <name type="scientific">Candidatus Protofrankia californiensis</name>
    <dbReference type="NCBI Taxonomy" id="1839754"/>
    <lineage>
        <taxon>Bacteria</taxon>
        <taxon>Bacillati</taxon>
        <taxon>Actinomycetota</taxon>
        <taxon>Actinomycetes</taxon>
        <taxon>Frankiales</taxon>
        <taxon>Frankiaceae</taxon>
        <taxon>Protofrankia</taxon>
    </lineage>
</organism>
<evidence type="ECO:0000256" key="5">
    <source>
        <dbReference type="RuleBase" id="RU003512"/>
    </source>
</evidence>